<sequence>MNDMTLPPALSTAVDWLMYKSYEHQRVLTPDRPAESWKKLYMYADEYEAIYQKTLEDQDESTDTA</sequence>
<organism evidence="1">
    <name type="scientific">marine sediment metagenome</name>
    <dbReference type="NCBI Taxonomy" id="412755"/>
    <lineage>
        <taxon>unclassified sequences</taxon>
        <taxon>metagenomes</taxon>
        <taxon>ecological metagenomes</taxon>
    </lineage>
</organism>
<accession>A0A0F9V335</accession>
<reference evidence="1" key="1">
    <citation type="journal article" date="2015" name="Nature">
        <title>Complex archaea that bridge the gap between prokaryotes and eukaryotes.</title>
        <authorList>
            <person name="Spang A."/>
            <person name="Saw J.H."/>
            <person name="Jorgensen S.L."/>
            <person name="Zaremba-Niedzwiedzka K."/>
            <person name="Martijn J."/>
            <person name="Lind A.E."/>
            <person name="van Eijk R."/>
            <person name="Schleper C."/>
            <person name="Guy L."/>
            <person name="Ettema T.J."/>
        </authorList>
    </citation>
    <scope>NUCLEOTIDE SEQUENCE</scope>
</reference>
<evidence type="ECO:0000313" key="1">
    <source>
        <dbReference type="EMBL" id="KKN67916.1"/>
    </source>
</evidence>
<proteinExistence type="predicted"/>
<name>A0A0F9V335_9ZZZZ</name>
<dbReference type="AlphaFoldDB" id="A0A0F9V335"/>
<protein>
    <submittedName>
        <fullName evidence="1">Uncharacterized protein</fullName>
    </submittedName>
</protein>
<gene>
    <name evidence="1" type="ORF">LCGC14_0457030</name>
</gene>
<dbReference type="EMBL" id="LAZR01000463">
    <property type="protein sequence ID" value="KKN67916.1"/>
    <property type="molecule type" value="Genomic_DNA"/>
</dbReference>
<comment type="caution">
    <text evidence="1">The sequence shown here is derived from an EMBL/GenBank/DDBJ whole genome shotgun (WGS) entry which is preliminary data.</text>
</comment>